<gene>
    <name evidence="1" type="ORF">P43SY_011888</name>
</gene>
<dbReference type="AlphaFoldDB" id="A0AAD5LPQ1"/>
<evidence type="ECO:0000313" key="1">
    <source>
        <dbReference type="EMBL" id="KAJ0389676.1"/>
    </source>
</evidence>
<evidence type="ECO:0000313" key="2">
    <source>
        <dbReference type="Proteomes" id="UP001209570"/>
    </source>
</evidence>
<dbReference type="EMBL" id="JAKCXM010003331">
    <property type="protein sequence ID" value="KAJ0389676.1"/>
    <property type="molecule type" value="Genomic_DNA"/>
</dbReference>
<sequence length="93" mass="9879">MLALQVRADTAAAGSDATQASLRSAAAACNQSHHTNPDKTASLPATAKKFSQLKQHIDAKHARRLRGPRAHILHAQKYLVADGDSIERGNSKG</sequence>
<accession>A0AAD5LPQ1</accession>
<organism evidence="1 2">
    <name type="scientific">Pythium insidiosum</name>
    <name type="common">Pythiosis disease agent</name>
    <dbReference type="NCBI Taxonomy" id="114742"/>
    <lineage>
        <taxon>Eukaryota</taxon>
        <taxon>Sar</taxon>
        <taxon>Stramenopiles</taxon>
        <taxon>Oomycota</taxon>
        <taxon>Peronosporomycetes</taxon>
        <taxon>Pythiales</taxon>
        <taxon>Pythiaceae</taxon>
        <taxon>Pythium</taxon>
    </lineage>
</organism>
<dbReference type="Proteomes" id="UP001209570">
    <property type="component" value="Unassembled WGS sequence"/>
</dbReference>
<name>A0AAD5LPQ1_PYTIN</name>
<protein>
    <submittedName>
        <fullName evidence="1">Uncharacterized protein</fullName>
    </submittedName>
</protein>
<keyword evidence="2" id="KW-1185">Reference proteome</keyword>
<reference evidence="1" key="1">
    <citation type="submission" date="2021-12" db="EMBL/GenBank/DDBJ databases">
        <title>Prjna785345.</title>
        <authorList>
            <person name="Rujirawat T."/>
            <person name="Krajaejun T."/>
        </authorList>
    </citation>
    <scope>NUCLEOTIDE SEQUENCE</scope>
    <source>
        <strain evidence="1">Pi057C3</strain>
    </source>
</reference>
<comment type="caution">
    <text evidence="1">The sequence shown here is derived from an EMBL/GenBank/DDBJ whole genome shotgun (WGS) entry which is preliminary data.</text>
</comment>
<proteinExistence type="predicted"/>